<proteinExistence type="inferred from homology"/>
<feature type="domain" description="Tryptophan synthase beta chain-like PALP" evidence="6">
    <location>
        <begin position="7"/>
        <end position="280"/>
    </location>
</feature>
<dbReference type="InterPro" id="IPR001926">
    <property type="entry name" value="TrpB-like_PALP"/>
</dbReference>
<evidence type="ECO:0000313" key="7">
    <source>
        <dbReference type="EMBL" id="MDA0163794.1"/>
    </source>
</evidence>
<dbReference type="InterPro" id="IPR027278">
    <property type="entry name" value="ACCD_DCysDesulf"/>
</dbReference>
<dbReference type="InterPro" id="IPR036052">
    <property type="entry name" value="TrpB-like_PALP_sf"/>
</dbReference>
<evidence type="ECO:0000256" key="3">
    <source>
        <dbReference type="ARBA" id="ARBA00022898"/>
    </source>
</evidence>
<gene>
    <name evidence="7" type="ORF">OM076_26220</name>
</gene>
<reference evidence="7" key="1">
    <citation type="submission" date="2022-10" db="EMBL/GenBank/DDBJ databases">
        <title>The WGS of Solirubrobacter ginsenosidimutans DSM 21036.</title>
        <authorList>
            <person name="Jiang Z."/>
        </authorList>
    </citation>
    <scope>NUCLEOTIDE SEQUENCE</scope>
    <source>
        <strain evidence="7">DSM 21036</strain>
    </source>
</reference>
<dbReference type="GO" id="GO:1901605">
    <property type="term" value="P:alpha-amino acid metabolic process"/>
    <property type="evidence" value="ECO:0007669"/>
    <property type="project" value="UniProtKB-ARBA"/>
</dbReference>
<dbReference type="PIRSF" id="PIRSF006278">
    <property type="entry name" value="ACCD_DCysDesulf"/>
    <property type="match status" value="1"/>
</dbReference>
<dbReference type="PANTHER" id="PTHR43780">
    <property type="entry name" value="1-AMINOCYCLOPROPANE-1-CARBOXYLATE DEAMINASE-RELATED"/>
    <property type="match status" value="1"/>
</dbReference>
<dbReference type="AlphaFoldDB" id="A0A9X3MW70"/>
<feature type="modified residue" description="N6-(pyridoxal phosphate)lysine" evidence="5">
    <location>
        <position position="47"/>
    </location>
</feature>
<dbReference type="Proteomes" id="UP001149140">
    <property type="component" value="Unassembled WGS sequence"/>
</dbReference>
<dbReference type="Pfam" id="PF00291">
    <property type="entry name" value="PALP"/>
    <property type="match status" value="1"/>
</dbReference>
<evidence type="ECO:0000256" key="1">
    <source>
        <dbReference type="ARBA" id="ARBA00001933"/>
    </source>
</evidence>
<keyword evidence="3 5" id="KW-0663">Pyridoxal phosphate</keyword>
<keyword evidence="8" id="KW-1185">Reference proteome</keyword>
<dbReference type="Gene3D" id="3.40.50.1100">
    <property type="match status" value="2"/>
</dbReference>
<feature type="active site" description="Nucleophile" evidence="4">
    <location>
        <position position="74"/>
    </location>
</feature>
<evidence type="ECO:0000259" key="6">
    <source>
        <dbReference type="Pfam" id="PF00291"/>
    </source>
</evidence>
<dbReference type="EMBL" id="JAPDOD010000027">
    <property type="protein sequence ID" value="MDA0163794.1"/>
    <property type="molecule type" value="Genomic_DNA"/>
</dbReference>
<comment type="caution">
    <text evidence="7">The sequence shown here is derived from an EMBL/GenBank/DDBJ whole genome shotgun (WGS) entry which is preliminary data.</text>
</comment>
<dbReference type="SUPFAM" id="SSF53686">
    <property type="entry name" value="Tryptophan synthase beta subunit-like PLP-dependent enzymes"/>
    <property type="match status" value="1"/>
</dbReference>
<evidence type="ECO:0000256" key="2">
    <source>
        <dbReference type="ARBA" id="ARBA00008639"/>
    </source>
</evidence>
<dbReference type="PANTHER" id="PTHR43780:SF2">
    <property type="entry name" value="1-AMINOCYCLOPROPANE-1-CARBOXYLATE DEAMINASE-RELATED"/>
    <property type="match status" value="1"/>
</dbReference>
<dbReference type="RefSeq" id="WP_270043042.1">
    <property type="nucleotide sequence ID" value="NZ_JAPDOD010000027.1"/>
</dbReference>
<evidence type="ECO:0000313" key="8">
    <source>
        <dbReference type="Proteomes" id="UP001149140"/>
    </source>
</evidence>
<comment type="similarity">
    <text evidence="2">Belongs to the ACC deaminase/D-cysteine desulfhydrase family.</text>
</comment>
<organism evidence="7 8">
    <name type="scientific">Solirubrobacter ginsenosidimutans</name>
    <dbReference type="NCBI Taxonomy" id="490573"/>
    <lineage>
        <taxon>Bacteria</taxon>
        <taxon>Bacillati</taxon>
        <taxon>Actinomycetota</taxon>
        <taxon>Thermoleophilia</taxon>
        <taxon>Solirubrobacterales</taxon>
        <taxon>Solirubrobacteraceae</taxon>
        <taxon>Solirubrobacter</taxon>
    </lineage>
</organism>
<evidence type="ECO:0000256" key="5">
    <source>
        <dbReference type="PIRSR" id="PIRSR006278-2"/>
    </source>
</evidence>
<accession>A0A9X3MW70</accession>
<dbReference type="GO" id="GO:0019148">
    <property type="term" value="F:D-cysteine desulfhydrase activity"/>
    <property type="evidence" value="ECO:0007669"/>
    <property type="project" value="TreeGrafter"/>
</dbReference>
<evidence type="ECO:0000256" key="4">
    <source>
        <dbReference type="PIRSR" id="PIRSR006278-1"/>
    </source>
</evidence>
<protein>
    <submittedName>
        <fullName evidence="7">Pyridoxal-phosphate dependent enzyme</fullName>
    </submittedName>
</protein>
<sequence>MPSVSDLGVWKTPCEPAPRLAERLGLRAGDLWIKRDDWLGLGGGGNKLRKLEHLCGEAVAAGATTLVTTGAAQSNYARLTAASARRLGLDVVLVLHAGSGTGNLTLDAVFGAEIVWDGDPEEIAARRPGAAVLPYGGSSAVGARGYVTCAEEILEQVPGVQHVVVGVGSGGTMAGLVAGLGAGRVLGVDTGAVSDPVERVSGFVTELGVSAEGLRMRLDQVGPGYELLTDAARQAISDAGRLEGLVLDPVYTAKAMAGLAAAVRDGDIKPGEKTVFVHTGGLPGLFGHPLAAELATLVMP</sequence>
<comment type="cofactor">
    <cofactor evidence="1">
        <name>pyridoxal 5'-phosphate</name>
        <dbReference type="ChEBI" id="CHEBI:597326"/>
    </cofactor>
</comment>
<name>A0A9X3MW70_9ACTN</name>